<dbReference type="InterPro" id="IPR013783">
    <property type="entry name" value="Ig-like_fold"/>
</dbReference>
<evidence type="ECO:0000259" key="7">
    <source>
        <dbReference type="PROSITE" id="PS50835"/>
    </source>
</evidence>
<dbReference type="PANTHER" id="PTHR11640">
    <property type="entry name" value="NEPHRIN"/>
    <property type="match status" value="1"/>
</dbReference>
<keyword evidence="9" id="KW-1185">Reference proteome</keyword>
<dbReference type="InterPro" id="IPR036179">
    <property type="entry name" value="Ig-like_dom_sf"/>
</dbReference>
<dbReference type="AlphaFoldDB" id="A0A7L2CBX0"/>
<dbReference type="SMART" id="SM00409">
    <property type="entry name" value="IG"/>
    <property type="match status" value="2"/>
</dbReference>
<comment type="caution">
    <text evidence="8">The sequence shown here is derived from an EMBL/GenBank/DDBJ whole genome shotgun (WGS) entry which is preliminary data.</text>
</comment>
<dbReference type="InterPro" id="IPR013106">
    <property type="entry name" value="Ig_V-set"/>
</dbReference>
<evidence type="ECO:0000256" key="1">
    <source>
        <dbReference type="ARBA" id="ARBA00004479"/>
    </source>
</evidence>
<keyword evidence="6" id="KW-0812">Transmembrane</keyword>
<evidence type="ECO:0000256" key="4">
    <source>
        <dbReference type="ARBA" id="ARBA00023180"/>
    </source>
</evidence>
<keyword evidence="3" id="KW-1015">Disulfide bond</keyword>
<dbReference type="SUPFAM" id="SSF48726">
    <property type="entry name" value="Immunoglobulin"/>
    <property type="match status" value="3"/>
</dbReference>
<organism evidence="8 9">
    <name type="scientific">Alaudala cheleensis</name>
    <name type="common">Asian short-toed lark</name>
    <dbReference type="NCBI Taxonomy" id="670337"/>
    <lineage>
        <taxon>Eukaryota</taxon>
        <taxon>Metazoa</taxon>
        <taxon>Chordata</taxon>
        <taxon>Craniata</taxon>
        <taxon>Vertebrata</taxon>
        <taxon>Euteleostomi</taxon>
        <taxon>Archelosauria</taxon>
        <taxon>Archosauria</taxon>
        <taxon>Dinosauria</taxon>
        <taxon>Saurischia</taxon>
        <taxon>Theropoda</taxon>
        <taxon>Coelurosauria</taxon>
        <taxon>Aves</taxon>
        <taxon>Neognathae</taxon>
        <taxon>Neoaves</taxon>
        <taxon>Telluraves</taxon>
        <taxon>Australaves</taxon>
        <taxon>Passeriformes</taxon>
        <taxon>Sylvioidea</taxon>
        <taxon>Alaudidae</taxon>
        <taxon>Alaudala</taxon>
    </lineage>
</organism>
<feature type="non-terminal residue" evidence="8">
    <location>
        <position position="1"/>
    </location>
</feature>
<feature type="domain" description="Ig-like" evidence="7">
    <location>
        <begin position="1"/>
        <end position="78"/>
    </location>
</feature>
<evidence type="ECO:0000256" key="5">
    <source>
        <dbReference type="ARBA" id="ARBA00023319"/>
    </source>
</evidence>
<dbReference type="Pfam" id="PF07679">
    <property type="entry name" value="I-set"/>
    <property type="match status" value="1"/>
</dbReference>
<keyword evidence="4" id="KW-0325">Glycoprotein</keyword>
<feature type="transmembrane region" description="Helical" evidence="6">
    <location>
        <begin position="370"/>
        <end position="395"/>
    </location>
</feature>
<dbReference type="InterPro" id="IPR051275">
    <property type="entry name" value="Cell_adhesion_signaling"/>
</dbReference>
<dbReference type="Gene3D" id="2.60.40.10">
    <property type="entry name" value="Immunoglobulins"/>
    <property type="match status" value="3"/>
</dbReference>
<reference evidence="8 9" key="1">
    <citation type="submission" date="2019-09" db="EMBL/GenBank/DDBJ databases">
        <title>Bird 10,000 Genomes (B10K) Project - Family phase.</title>
        <authorList>
            <person name="Zhang G."/>
        </authorList>
    </citation>
    <scope>NUCLEOTIDE SEQUENCE [LARGE SCALE GENOMIC DNA]</scope>
    <source>
        <strain evidence="8">B10K-DU-001-15</strain>
        <tissue evidence="8">Muscle</tissue>
    </source>
</reference>
<keyword evidence="6" id="KW-1133">Transmembrane helix</keyword>
<feature type="domain" description="Ig-like" evidence="7">
    <location>
        <begin position="176"/>
        <end position="268"/>
    </location>
</feature>
<feature type="domain" description="Ig-like" evidence="7">
    <location>
        <begin position="270"/>
        <end position="351"/>
    </location>
</feature>
<dbReference type="Proteomes" id="UP000571582">
    <property type="component" value="Unassembled WGS sequence"/>
</dbReference>
<evidence type="ECO:0000313" key="9">
    <source>
        <dbReference type="Proteomes" id="UP000571582"/>
    </source>
</evidence>
<gene>
    <name evidence="8" type="primary">Vsig10</name>
    <name evidence="8" type="ORF">ALACHE_R14205</name>
</gene>
<comment type="subcellular location">
    <subcellularLocation>
        <location evidence="1">Membrane</location>
        <topology evidence="1">Single-pass type I membrane protein</topology>
    </subcellularLocation>
</comment>
<protein>
    <submittedName>
        <fullName evidence="8">VSI10 protein</fullName>
    </submittedName>
</protein>
<dbReference type="InterPro" id="IPR003598">
    <property type="entry name" value="Ig_sub2"/>
</dbReference>
<dbReference type="PROSITE" id="PS50835">
    <property type="entry name" value="IG_LIKE"/>
    <property type="match status" value="3"/>
</dbReference>
<dbReference type="SMART" id="SM00408">
    <property type="entry name" value="IGc2"/>
    <property type="match status" value="2"/>
</dbReference>
<dbReference type="Pfam" id="PF07686">
    <property type="entry name" value="V-set"/>
    <property type="match status" value="1"/>
</dbReference>
<evidence type="ECO:0000256" key="6">
    <source>
        <dbReference type="SAM" id="Phobius"/>
    </source>
</evidence>
<accession>A0A7L2CBX0</accession>
<dbReference type="GO" id="GO:0050839">
    <property type="term" value="F:cell adhesion molecule binding"/>
    <property type="evidence" value="ECO:0007669"/>
    <property type="project" value="TreeGrafter"/>
</dbReference>
<feature type="non-terminal residue" evidence="8">
    <location>
        <position position="430"/>
    </location>
</feature>
<dbReference type="GO" id="GO:0005886">
    <property type="term" value="C:plasma membrane"/>
    <property type="evidence" value="ECO:0007669"/>
    <property type="project" value="TreeGrafter"/>
</dbReference>
<dbReference type="InterPro" id="IPR007110">
    <property type="entry name" value="Ig-like_dom"/>
</dbReference>
<keyword evidence="5" id="KW-0393">Immunoglobulin domain</keyword>
<dbReference type="GO" id="GO:0007416">
    <property type="term" value="P:synapse assembly"/>
    <property type="evidence" value="ECO:0007669"/>
    <property type="project" value="TreeGrafter"/>
</dbReference>
<dbReference type="InterPro" id="IPR003599">
    <property type="entry name" value="Ig_sub"/>
</dbReference>
<dbReference type="PANTHER" id="PTHR11640:SF157">
    <property type="entry name" value="V-SET AND IMMUNOGLOBULIN DOMAIN-CONTAINING PROTEIN 10"/>
    <property type="match status" value="1"/>
</dbReference>
<name>A0A7L2CBX0_9PASS</name>
<keyword evidence="2 6" id="KW-0472">Membrane</keyword>
<proteinExistence type="predicted"/>
<dbReference type="InterPro" id="IPR013098">
    <property type="entry name" value="Ig_I-set"/>
</dbReference>
<sequence length="430" mass="46960">GTDEVVFGQVGGNILLLCRNVSKEATEVVWFQGDPHSFPPLFSSRVSFPPDIRFSLVDNSSLSIKELRVQDEGNYTCREVLNKTDHEHRVQLLVASKSSPQLGFLPSAFHATHRGTACSFCLDQSPESLWLLNQHVCGSVCGRSSWERARTVPCSQVMTHPASVPDHVLSLLIDPPQAAPKCWAETSSSGLMLQLFCSWPGGYPHPTLHWREEGQDLENSSWVISSTSSSDTHVETLNSSHLSHRKVFKCVGSHVVKQEQPACTVEIKLPSLESEPPQTCFVGDNVTLTCRVTESTPAARLSWLRDISQPEVEIQPGGRFLIAQEGNVSRLTIQNCSQGTDGGCYVCKAQNPVGLRELFVCLTVKQPVNIVGVVGAVVVLSILAVLTVTGVVLYYNPLLCLRGRGWNADSGDVLVLVDSEDDEEGKGSEE</sequence>
<evidence type="ECO:0000256" key="2">
    <source>
        <dbReference type="ARBA" id="ARBA00023136"/>
    </source>
</evidence>
<evidence type="ECO:0000256" key="3">
    <source>
        <dbReference type="ARBA" id="ARBA00023157"/>
    </source>
</evidence>
<dbReference type="EMBL" id="VWYE01023849">
    <property type="protein sequence ID" value="NXQ34203.1"/>
    <property type="molecule type" value="Genomic_DNA"/>
</dbReference>
<dbReference type="GO" id="GO:0098609">
    <property type="term" value="P:cell-cell adhesion"/>
    <property type="evidence" value="ECO:0007669"/>
    <property type="project" value="TreeGrafter"/>
</dbReference>
<evidence type="ECO:0000313" key="8">
    <source>
        <dbReference type="EMBL" id="NXQ34203.1"/>
    </source>
</evidence>
<dbReference type="GO" id="GO:0005911">
    <property type="term" value="C:cell-cell junction"/>
    <property type="evidence" value="ECO:0007669"/>
    <property type="project" value="TreeGrafter"/>
</dbReference>